<keyword evidence="3" id="KW-1185">Reference proteome</keyword>
<dbReference type="Proteomes" id="UP000815677">
    <property type="component" value="Unassembled WGS sequence"/>
</dbReference>
<sequence length="207" mass="22737">MRPTVGRRVGAGEYRRVRWGPQEDHFVGSERRRHRCRQLLAYPDDPIVRGAVSSSGVSLTQPGNPDYGIGSNFTFIAKSLGCDFEDTSLELECMRRVPMPRIVNFMGQWNDNQSFVNTSQPTVSFMHAADNVTVFSDYTERYRAGKVAKIPQIIGTAANEGAPLAPYPQTDVAAGPNPATVLAITLNFVCPSHSTSVLRNALGLTTY</sequence>
<reference evidence="2" key="1">
    <citation type="submission" date="2014-09" db="EMBL/GenBank/DDBJ databases">
        <title>Genome sequence of the luminous mushroom Mycena chlorophos for searching fungal bioluminescence genes.</title>
        <authorList>
            <person name="Tanaka Y."/>
            <person name="Kasuga D."/>
            <person name="Oba Y."/>
            <person name="Hase S."/>
            <person name="Sato K."/>
            <person name="Oba Y."/>
            <person name="Sakakibara Y."/>
        </authorList>
    </citation>
    <scope>NUCLEOTIDE SEQUENCE</scope>
</reference>
<dbReference type="InterPro" id="IPR002018">
    <property type="entry name" value="CarbesteraseB"/>
</dbReference>
<name>A0ABQ0KV19_MYCCL</name>
<evidence type="ECO:0000313" key="2">
    <source>
        <dbReference type="EMBL" id="GAT42763.1"/>
    </source>
</evidence>
<dbReference type="Gene3D" id="3.40.50.1820">
    <property type="entry name" value="alpha/beta hydrolase"/>
    <property type="match status" value="1"/>
</dbReference>
<evidence type="ECO:0000259" key="1">
    <source>
        <dbReference type="Pfam" id="PF00135"/>
    </source>
</evidence>
<evidence type="ECO:0000313" key="3">
    <source>
        <dbReference type="Proteomes" id="UP000815677"/>
    </source>
</evidence>
<dbReference type="SUPFAM" id="SSF53474">
    <property type="entry name" value="alpha/beta-Hydrolases"/>
    <property type="match status" value="1"/>
</dbReference>
<dbReference type="InterPro" id="IPR029058">
    <property type="entry name" value="AB_hydrolase_fold"/>
</dbReference>
<accession>A0ABQ0KV19</accession>
<organism evidence="2 3">
    <name type="scientific">Mycena chlorophos</name>
    <name type="common">Agaric fungus</name>
    <name type="synonym">Agaricus chlorophos</name>
    <dbReference type="NCBI Taxonomy" id="658473"/>
    <lineage>
        <taxon>Eukaryota</taxon>
        <taxon>Fungi</taxon>
        <taxon>Dikarya</taxon>
        <taxon>Basidiomycota</taxon>
        <taxon>Agaricomycotina</taxon>
        <taxon>Agaricomycetes</taxon>
        <taxon>Agaricomycetidae</taxon>
        <taxon>Agaricales</taxon>
        <taxon>Marasmiineae</taxon>
        <taxon>Mycenaceae</taxon>
        <taxon>Mycena</taxon>
    </lineage>
</organism>
<protein>
    <recommendedName>
        <fullName evidence="1">Carboxylesterase type B domain-containing protein</fullName>
    </recommendedName>
</protein>
<feature type="domain" description="Carboxylesterase type B" evidence="1">
    <location>
        <begin position="47"/>
        <end position="168"/>
    </location>
</feature>
<dbReference type="EMBL" id="DF838249">
    <property type="protein sequence ID" value="GAT42763.1"/>
    <property type="molecule type" value="Genomic_DNA"/>
</dbReference>
<proteinExistence type="predicted"/>
<dbReference type="Pfam" id="PF00135">
    <property type="entry name" value="COesterase"/>
    <property type="match status" value="1"/>
</dbReference>
<gene>
    <name evidence="2" type="ORF">MCHLO_00464</name>
</gene>